<keyword evidence="8" id="KW-1185">Reference proteome</keyword>
<keyword evidence="4 7" id="KW-0808">Transferase</keyword>
<comment type="catalytic activity">
    <reaction evidence="1">
        <text>dihydroxyacetone + phosphoenolpyruvate = dihydroxyacetone phosphate + pyruvate</text>
        <dbReference type="Rhea" id="RHEA:18381"/>
        <dbReference type="ChEBI" id="CHEBI:15361"/>
        <dbReference type="ChEBI" id="CHEBI:16016"/>
        <dbReference type="ChEBI" id="CHEBI:57642"/>
        <dbReference type="ChEBI" id="CHEBI:58702"/>
        <dbReference type="EC" id="2.7.1.121"/>
    </reaction>
</comment>
<evidence type="ECO:0000259" key="6">
    <source>
        <dbReference type="PROSITE" id="PS51096"/>
    </source>
</evidence>
<dbReference type="Pfam" id="PF03610">
    <property type="entry name" value="EIIA-man"/>
    <property type="match status" value="1"/>
</dbReference>
<dbReference type="InterPro" id="IPR012844">
    <property type="entry name" value="DhaM_N"/>
</dbReference>
<evidence type="ECO:0000256" key="2">
    <source>
        <dbReference type="ARBA" id="ARBA00002788"/>
    </source>
</evidence>
<dbReference type="PANTHER" id="PTHR38594">
    <property type="entry name" value="PEP-DEPENDENT DIHYDROXYACETONE KINASE, PHOSPHORYL DONOR SUBUNIT DHAM"/>
    <property type="match status" value="1"/>
</dbReference>
<feature type="domain" description="PTS EIIA type-4" evidence="6">
    <location>
        <begin position="4"/>
        <end position="128"/>
    </location>
</feature>
<dbReference type="EMBL" id="JAVHUY010000006">
    <property type="protein sequence ID" value="MDQ7904596.1"/>
    <property type="molecule type" value="Genomic_DNA"/>
</dbReference>
<evidence type="ECO:0000256" key="5">
    <source>
        <dbReference type="ARBA" id="ARBA00046577"/>
    </source>
</evidence>
<accession>A0ABU0ZDU6</accession>
<dbReference type="EC" id="2.7.1.121" evidence="3"/>
<dbReference type="GO" id="GO:0047324">
    <property type="term" value="F:phosphoenolpyruvate-glycerone phosphotransferase activity"/>
    <property type="evidence" value="ECO:0007669"/>
    <property type="project" value="UniProtKB-EC"/>
</dbReference>
<dbReference type="NCBIfam" id="TIGR02364">
    <property type="entry name" value="dha_pts"/>
    <property type="match status" value="1"/>
</dbReference>
<dbReference type="RefSeq" id="WP_308711863.1">
    <property type="nucleotide sequence ID" value="NZ_JAVHUY010000006.1"/>
</dbReference>
<name>A0ABU0ZDU6_9ACTN</name>
<comment type="caution">
    <text evidence="7">The sequence shown here is derived from an EMBL/GenBank/DDBJ whole genome shotgun (WGS) entry which is preliminary data.</text>
</comment>
<evidence type="ECO:0000313" key="7">
    <source>
        <dbReference type="EMBL" id="MDQ7904596.1"/>
    </source>
</evidence>
<gene>
    <name evidence="7" type="primary">dhaM</name>
    <name evidence="7" type="ORF">RB614_08670</name>
</gene>
<reference evidence="7 8" key="1">
    <citation type="submission" date="2023-08" db="EMBL/GenBank/DDBJ databases">
        <title>Phytohabitans sansha sp. nov., isolated from marine sediment.</title>
        <authorList>
            <person name="Zhao Y."/>
            <person name="Yi K."/>
        </authorList>
    </citation>
    <scope>NUCLEOTIDE SEQUENCE [LARGE SCALE GENOMIC DNA]</scope>
    <source>
        <strain evidence="7 8">ZYX-F-186</strain>
    </source>
</reference>
<evidence type="ECO:0000256" key="1">
    <source>
        <dbReference type="ARBA" id="ARBA00001113"/>
    </source>
</evidence>
<proteinExistence type="predicted"/>
<evidence type="ECO:0000256" key="4">
    <source>
        <dbReference type="ARBA" id="ARBA00022679"/>
    </source>
</evidence>
<evidence type="ECO:0000256" key="3">
    <source>
        <dbReference type="ARBA" id="ARBA00012095"/>
    </source>
</evidence>
<dbReference type="SUPFAM" id="SSF53062">
    <property type="entry name" value="PTS system fructose IIA component-like"/>
    <property type="match status" value="1"/>
</dbReference>
<dbReference type="InterPro" id="IPR039643">
    <property type="entry name" value="DhaM"/>
</dbReference>
<organism evidence="7 8">
    <name type="scientific">Phytohabitans maris</name>
    <dbReference type="NCBI Taxonomy" id="3071409"/>
    <lineage>
        <taxon>Bacteria</taxon>
        <taxon>Bacillati</taxon>
        <taxon>Actinomycetota</taxon>
        <taxon>Actinomycetes</taxon>
        <taxon>Micromonosporales</taxon>
        <taxon>Micromonosporaceae</taxon>
    </lineage>
</organism>
<dbReference type="InterPro" id="IPR004701">
    <property type="entry name" value="PTS_EIIA_man-typ"/>
</dbReference>
<dbReference type="Proteomes" id="UP001230908">
    <property type="component" value="Unassembled WGS sequence"/>
</dbReference>
<comment type="function">
    <text evidence="2">Component of the dihydroxyacetone kinase complex, which is responsible for the phosphoenolpyruvate (PEP)-dependent phosphorylation of dihydroxyacetone. DhaM serves as the phosphoryl donor. Is phosphorylated by phosphoenolpyruvate in an EI- and HPr-dependent reaction, and a phosphorelay system on histidine residues finally leads to phosphoryl transfer to DhaL and dihydroxyacetone.</text>
</comment>
<sequence>MTRFVGIVLVSHSAELAAGLRELLSQVGGASLTVEAAGGTDEGGIGTSYDLVRAAIEKADGGAGVLVLPDLGSSVLTARAVLDDIATPGVVIVDAPFVEGALAAAVIAATGADLATAVAAAEEARDVRKL</sequence>
<dbReference type="PROSITE" id="PS51096">
    <property type="entry name" value="PTS_EIIA_TYPE_4"/>
    <property type="match status" value="1"/>
</dbReference>
<protein>
    <recommendedName>
        <fullName evidence="3">phosphoenolpyruvate--glycerone phosphotransferase</fullName>
        <ecNumber evidence="3">2.7.1.121</ecNumber>
    </recommendedName>
</protein>
<keyword evidence="7" id="KW-0418">Kinase</keyword>
<dbReference type="PANTHER" id="PTHR38594:SF1">
    <property type="entry name" value="PEP-DEPENDENT DIHYDROXYACETONE KINASE, PHOSPHORYL DONOR SUBUNIT DHAM"/>
    <property type="match status" value="1"/>
</dbReference>
<comment type="subunit">
    <text evidence="5">Homodimer. The dihydroxyacetone kinase complex is composed of a homodimer of DhaM, a homodimer of DhaK and the subunit DhaL.</text>
</comment>
<evidence type="ECO:0000313" key="8">
    <source>
        <dbReference type="Proteomes" id="UP001230908"/>
    </source>
</evidence>
<dbReference type="InterPro" id="IPR036662">
    <property type="entry name" value="PTS_EIIA_man-typ_sf"/>
</dbReference>
<dbReference type="Gene3D" id="3.40.50.510">
    <property type="entry name" value="Phosphotransferase system, mannose-type IIA component"/>
    <property type="match status" value="1"/>
</dbReference>